<feature type="domain" description="RCK N-terminal" evidence="12">
    <location>
        <begin position="404"/>
        <end position="521"/>
    </location>
</feature>
<dbReference type="PROSITE" id="PS51201">
    <property type="entry name" value="RCK_N"/>
    <property type="match status" value="1"/>
</dbReference>
<reference evidence="13 14" key="1">
    <citation type="submission" date="2018-09" db="EMBL/GenBank/DDBJ databases">
        <title>Profundibacter amoris BAR1 gen. nov., sp. nov., a new member of the Roseobacter clade isolated at Lokis Castle Vent Field on the Arctic Mid-Oceanic Ridge.</title>
        <authorList>
            <person name="Le Moine Bauer S."/>
            <person name="Sjoeberg A.G."/>
            <person name="L'Haridon S."/>
            <person name="Stokke R."/>
            <person name="Roalkvam I."/>
            <person name="Steen I.H."/>
            <person name="Dahle H."/>
        </authorList>
    </citation>
    <scope>NUCLEOTIDE SEQUENCE [LARGE SCALE GENOMIC DNA]</scope>
    <source>
        <strain evidence="13 14">BAR1</strain>
    </source>
</reference>
<feature type="transmembrane region" description="Helical" evidence="11">
    <location>
        <begin position="272"/>
        <end position="290"/>
    </location>
</feature>
<name>A0A347UEC4_9RHOB</name>
<dbReference type="InterPro" id="IPR006153">
    <property type="entry name" value="Cation/H_exchanger_TM"/>
</dbReference>
<evidence type="ECO:0000256" key="7">
    <source>
        <dbReference type="ARBA" id="ARBA00022958"/>
    </source>
</evidence>
<dbReference type="GO" id="GO:0008324">
    <property type="term" value="F:monoatomic cation transmembrane transporter activity"/>
    <property type="evidence" value="ECO:0007669"/>
    <property type="project" value="InterPro"/>
</dbReference>
<feature type="transmembrane region" description="Helical" evidence="11">
    <location>
        <begin position="356"/>
        <end position="377"/>
    </location>
</feature>
<dbReference type="FunFam" id="3.40.50.720:FF:000036">
    <property type="entry name" value="Glutathione-regulated potassium-efflux system protein KefB"/>
    <property type="match status" value="1"/>
</dbReference>
<dbReference type="Proteomes" id="UP000261704">
    <property type="component" value="Chromosome"/>
</dbReference>
<feature type="transmembrane region" description="Helical" evidence="11">
    <location>
        <begin position="296"/>
        <end position="317"/>
    </location>
</feature>
<dbReference type="Gene3D" id="1.20.1530.20">
    <property type="match status" value="1"/>
</dbReference>
<gene>
    <name evidence="13" type="ORF">BAR1_04190</name>
</gene>
<feature type="transmembrane region" description="Helical" evidence="11">
    <location>
        <begin position="6"/>
        <end position="25"/>
    </location>
</feature>
<organism evidence="13 14">
    <name type="scientific">Profundibacter amoris</name>
    <dbReference type="NCBI Taxonomy" id="2171755"/>
    <lineage>
        <taxon>Bacteria</taxon>
        <taxon>Pseudomonadati</taxon>
        <taxon>Pseudomonadota</taxon>
        <taxon>Alphaproteobacteria</taxon>
        <taxon>Rhodobacterales</taxon>
        <taxon>Paracoccaceae</taxon>
        <taxon>Profundibacter</taxon>
    </lineage>
</organism>
<feature type="transmembrane region" description="Helical" evidence="11">
    <location>
        <begin position="233"/>
        <end position="252"/>
    </location>
</feature>
<evidence type="ECO:0000259" key="12">
    <source>
        <dbReference type="PROSITE" id="PS51201"/>
    </source>
</evidence>
<keyword evidence="14" id="KW-1185">Reference proteome</keyword>
<feature type="transmembrane region" description="Helical" evidence="11">
    <location>
        <begin position="177"/>
        <end position="199"/>
    </location>
</feature>
<evidence type="ECO:0000256" key="10">
    <source>
        <dbReference type="ARBA" id="ARBA00023136"/>
    </source>
</evidence>
<dbReference type="InterPro" id="IPR036291">
    <property type="entry name" value="NAD(P)-bd_dom_sf"/>
</dbReference>
<feature type="transmembrane region" description="Helical" evidence="11">
    <location>
        <begin position="56"/>
        <end position="75"/>
    </location>
</feature>
<dbReference type="GO" id="GO:0006813">
    <property type="term" value="P:potassium ion transport"/>
    <property type="evidence" value="ECO:0007669"/>
    <property type="project" value="UniProtKB-KW"/>
</dbReference>
<keyword evidence="9" id="KW-0406">Ion transport</keyword>
<keyword evidence="7" id="KW-0630">Potassium</keyword>
<feature type="transmembrane region" description="Helical" evidence="11">
    <location>
        <begin position="206"/>
        <end position="227"/>
    </location>
</feature>
<evidence type="ECO:0000256" key="2">
    <source>
        <dbReference type="ARBA" id="ARBA00005551"/>
    </source>
</evidence>
<keyword evidence="5" id="KW-0633">Potassium transport</keyword>
<dbReference type="PANTHER" id="PTHR46157:SF4">
    <property type="entry name" value="K(+) EFFLUX ANTIPORTER 3, CHLOROPLASTIC"/>
    <property type="match status" value="1"/>
</dbReference>
<dbReference type="KEGG" id="pamo:BAR1_04190"/>
<keyword evidence="10 11" id="KW-0472">Membrane</keyword>
<dbReference type="PANTHER" id="PTHR46157">
    <property type="entry name" value="K(+) EFFLUX ANTIPORTER 3, CHLOROPLASTIC"/>
    <property type="match status" value="1"/>
</dbReference>
<dbReference type="Gene3D" id="3.40.50.720">
    <property type="entry name" value="NAD(P)-binding Rossmann-like Domain"/>
    <property type="match status" value="1"/>
</dbReference>
<accession>A0A347UEC4</accession>
<comment type="subcellular location">
    <subcellularLocation>
        <location evidence="1">Endomembrane system</location>
        <topology evidence="1">Multi-pass membrane protein</topology>
    </subcellularLocation>
</comment>
<evidence type="ECO:0000256" key="3">
    <source>
        <dbReference type="ARBA" id="ARBA00022448"/>
    </source>
</evidence>
<dbReference type="Pfam" id="PF00999">
    <property type="entry name" value="Na_H_Exchanger"/>
    <property type="match status" value="1"/>
</dbReference>
<protein>
    <recommendedName>
        <fullName evidence="12">RCK N-terminal domain-containing protein</fullName>
    </recommendedName>
</protein>
<dbReference type="GO" id="GO:0015297">
    <property type="term" value="F:antiporter activity"/>
    <property type="evidence" value="ECO:0007669"/>
    <property type="project" value="UniProtKB-KW"/>
</dbReference>
<dbReference type="InterPro" id="IPR004771">
    <property type="entry name" value="K/H_exchanger"/>
</dbReference>
<dbReference type="RefSeq" id="WP_118941860.1">
    <property type="nucleotide sequence ID" value="NZ_CP032125.1"/>
</dbReference>
<keyword evidence="8 11" id="KW-1133">Transmembrane helix</keyword>
<feature type="transmembrane region" description="Helical" evidence="11">
    <location>
        <begin position="147"/>
        <end position="171"/>
    </location>
</feature>
<dbReference type="OrthoDB" id="9781411at2"/>
<dbReference type="NCBIfam" id="TIGR00932">
    <property type="entry name" value="2a37"/>
    <property type="match status" value="1"/>
</dbReference>
<evidence type="ECO:0000256" key="5">
    <source>
        <dbReference type="ARBA" id="ARBA00022538"/>
    </source>
</evidence>
<evidence type="ECO:0000256" key="4">
    <source>
        <dbReference type="ARBA" id="ARBA00022449"/>
    </source>
</evidence>
<feature type="transmembrane region" description="Helical" evidence="11">
    <location>
        <begin position="115"/>
        <end position="135"/>
    </location>
</feature>
<dbReference type="InterPro" id="IPR038770">
    <property type="entry name" value="Na+/solute_symporter_sf"/>
</dbReference>
<keyword evidence="3" id="KW-0813">Transport</keyword>
<evidence type="ECO:0000256" key="6">
    <source>
        <dbReference type="ARBA" id="ARBA00022692"/>
    </source>
</evidence>
<dbReference type="GO" id="GO:0012505">
    <property type="term" value="C:endomembrane system"/>
    <property type="evidence" value="ECO:0007669"/>
    <property type="project" value="UniProtKB-SubCell"/>
</dbReference>
<evidence type="ECO:0000256" key="8">
    <source>
        <dbReference type="ARBA" id="ARBA00022989"/>
    </source>
</evidence>
<evidence type="ECO:0000313" key="14">
    <source>
        <dbReference type="Proteomes" id="UP000261704"/>
    </source>
</evidence>
<feature type="transmembrane region" description="Helical" evidence="11">
    <location>
        <begin position="329"/>
        <end position="350"/>
    </location>
</feature>
<evidence type="ECO:0000256" key="9">
    <source>
        <dbReference type="ARBA" id="ARBA00023065"/>
    </source>
</evidence>
<dbReference type="Pfam" id="PF02254">
    <property type="entry name" value="TrkA_N"/>
    <property type="match status" value="1"/>
</dbReference>
<dbReference type="GO" id="GO:1902600">
    <property type="term" value="P:proton transmembrane transport"/>
    <property type="evidence" value="ECO:0007669"/>
    <property type="project" value="InterPro"/>
</dbReference>
<proteinExistence type="inferred from homology"/>
<dbReference type="SUPFAM" id="SSF51735">
    <property type="entry name" value="NAD(P)-binding Rossmann-fold domains"/>
    <property type="match status" value="1"/>
</dbReference>
<keyword evidence="4" id="KW-0050">Antiport</keyword>
<dbReference type="InterPro" id="IPR003148">
    <property type="entry name" value="RCK_N"/>
</dbReference>
<evidence type="ECO:0000256" key="11">
    <source>
        <dbReference type="SAM" id="Phobius"/>
    </source>
</evidence>
<dbReference type="GO" id="GO:0016020">
    <property type="term" value="C:membrane"/>
    <property type="evidence" value="ECO:0007669"/>
    <property type="project" value="InterPro"/>
</dbReference>
<dbReference type="EMBL" id="CP032125">
    <property type="protein sequence ID" value="AXX97202.1"/>
    <property type="molecule type" value="Genomic_DNA"/>
</dbReference>
<dbReference type="AlphaFoldDB" id="A0A347UEC4"/>
<feature type="transmembrane region" description="Helical" evidence="11">
    <location>
        <begin position="87"/>
        <end position="109"/>
    </location>
</feature>
<feature type="transmembrane region" description="Helical" evidence="11">
    <location>
        <begin position="32"/>
        <end position="50"/>
    </location>
</feature>
<evidence type="ECO:0000256" key="1">
    <source>
        <dbReference type="ARBA" id="ARBA00004127"/>
    </source>
</evidence>
<comment type="similarity">
    <text evidence="2">Belongs to the monovalent cation:proton antiporter 2 (CPA2) transporter (TC 2.A.37) family.</text>
</comment>
<sequence>MGQSEYLLDVLIFLAAAVIVVPVFQRFRTSPILGYLAAGVIIGPHAFGLIGDTKAAHGLAELGVVFLLFMIGLELSVSRLKTLGSKVFGLGTLQVVITGGAIAVVASALGAGLNTAIIIGGGLALSSTAFVLQLLVERGERPTRFGLTTFSILLLQDIAVVPLLILVTLLGTEGESIVDAFGMAALKGGGAIAVSILFGRYLLRPLFRLIASLNSVEMFVATTLLVILGMGWVMSLAGLSMELGALLAGLLLAETEYRHQIEADIRPFRGILLGLFFMTIGMSIDMVFIYNNLATVLMAVIALMIGKTAIITALCRLTGSPFSTSIRVGFALSQGGEFGFVLFGAAAAVGLTSPDLAQILMAVIALSMVATPLMFIAGKYIANRIKSQATHPKNSIETRQEDVKDHVLIAGFGRVGQTVAKVLSDAGISYVALDLDQTRVARCREKGMSVFYGDANQIHVLQAAGAGQANLAVITLDDPKTTCRVVSALRSEYADLPILVRARDRRRSLELEHVGATAVISEAAESSLQLGSIALKTLEIDEDDALCIIQGYREGDYQRLDDIIQGEGS</sequence>
<keyword evidence="6 11" id="KW-0812">Transmembrane</keyword>
<evidence type="ECO:0000313" key="13">
    <source>
        <dbReference type="EMBL" id="AXX97202.1"/>
    </source>
</evidence>